<reference evidence="6 7" key="1">
    <citation type="journal article" date="2018" name="Nat. Ecol. Evol.">
        <title>Pezizomycetes genomes reveal the molecular basis of ectomycorrhizal truffle lifestyle.</title>
        <authorList>
            <person name="Murat C."/>
            <person name="Payen T."/>
            <person name="Noel B."/>
            <person name="Kuo A."/>
            <person name="Morin E."/>
            <person name="Chen J."/>
            <person name="Kohler A."/>
            <person name="Krizsan K."/>
            <person name="Balestrini R."/>
            <person name="Da Silva C."/>
            <person name="Montanini B."/>
            <person name="Hainaut M."/>
            <person name="Levati E."/>
            <person name="Barry K.W."/>
            <person name="Belfiori B."/>
            <person name="Cichocki N."/>
            <person name="Clum A."/>
            <person name="Dockter R.B."/>
            <person name="Fauchery L."/>
            <person name="Guy J."/>
            <person name="Iotti M."/>
            <person name="Le Tacon F."/>
            <person name="Lindquist E.A."/>
            <person name="Lipzen A."/>
            <person name="Malagnac F."/>
            <person name="Mello A."/>
            <person name="Molinier V."/>
            <person name="Miyauchi S."/>
            <person name="Poulain J."/>
            <person name="Riccioni C."/>
            <person name="Rubini A."/>
            <person name="Sitrit Y."/>
            <person name="Splivallo R."/>
            <person name="Traeger S."/>
            <person name="Wang M."/>
            <person name="Zifcakova L."/>
            <person name="Wipf D."/>
            <person name="Zambonelli A."/>
            <person name="Paolocci F."/>
            <person name="Nowrousian M."/>
            <person name="Ottonello S."/>
            <person name="Baldrian P."/>
            <person name="Spatafora J.W."/>
            <person name="Henrissat B."/>
            <person name="Nagy L.G."/>
            <person name="Aury J.M."/>
            <person name="Wincker P."/>
            <person name="Grigoriev I.V."/>
            <person name="Bonfante P."/>
            <person name="Martin F.M."/>
        </authorList>
    </citation>
    <scope>NUCLEOTIDE SEQUENCE [LARGE SCALE GENOMIC DNA]</scope>
    <source>
        <strain evidence="6 7">RN42</strain>
    </source>
</reference>
<dbReference type="GO" id="GO:0005634">
    <property type="term" value="C:nucleus"/>
    <property type="evidence" value="ECO:0007669"/>
    <property type="project" value="UniProtKB-SubCell"/>
</dbReference>
<dbReference type="GO" id="GO:0006606">
    <property type="term" value="P:protein import into nucleus"/>
    <property type="evidence" value="ECO:0007669"/>
    <property type="project" value="TreeGrafter"/>
</dbReference>
<accession>A0A3N4IMW1</accession>
<evidence type="ECO:0000256" key="5">
    <source>
        <dbReference type="ARBA" id="ARBA00023242"/>
    </source>
</evidence>
<keyword evidence="3" id="KW-0813">Transport</keyword>
<comment type="subcellular location">
    <subcellularLocation>
        <location evidence="1">Nucleus</location>
    </subcellularLocation>
</comment>
<dbReference type="InterPro" id="IPR011989">
    <property type="entry name" value="ARM-like"/>
</dbReference>
<dbReference type="STRING" id="1160509.A0A3N4IMW1"/>
<dbReference type="InterPro" id="IPR051345">
    <property type="entry name" value="Importin_beta-like_NTR"/>
</dbReference>
<dbReference type="AlphaFoldDB" id="A0A3N4IMW1"/>
<dbReference type="Pfam" id="PF24140">
    <property type="entry name" value="TPR_TNPO3_IPO13_3rd"/>
    <property type="match status" value="1"/>
</dbReference>
<proteinExistence type="inferred from homology"/>
<gene>
    <name evidence="6" type="ORF">BJ508DRAFT_320933</name>
</gene>
<keyword evidence="7" id="KW-1185">Reference proteome</keyword>
<keyword evidence="4" id="KW-0653">Protein transport</keyword>
<dbReference type="Proteomes" id="UP000275078">
    <property type="component" value="Unassembled WGS sequence"/>
</dbReference>
<organism evidence="6 7">
    <name type="scientific">Ascobolus immersus RN42</name>
    <dbReference type="NCBI Taxonomy" id="1160509"/>
    <lineage>
        <taxon>Eukaryota</taxon>
        <taxon>Fungi</taxon>
        <taxon>Dikarya</taxon>
        <taxon>Ascomycota</taxon>
        <taxon>Pezizomycotina</taxon>
        <taxon>Pezizomycetes</taxon>
        <taxon>Pezizales</taxon>
        <taxon>Ascobolaceae</taxon>
        <taxon>Ascobolus</taxon>
    </lineage>
</organism>
<evidence type="ECO:0000256" key="2">
    <source>
        <dbReference type="ARBA" id="ARBA00007991"/>
    </source>
</evidence>
<keyword evidence="5" id="KW-0539">Nucleus</keyword>
<dbReference type="OrthoDB" id="2016913at2759"/>
<dbReference type="InterPro" id="IPR057942">
    <property type="entry name" value="TPR_TNPO3_IPO13_3rd"/>
</dbReference>
<dbReference type="GO" id="GO:0005737">
    <property type="term" value="C:cytoplasm"/>
    <property type="evidence" value="ECO:0007669"/>
    <property type="project" value="TreeGrafter"/>
</dbReference>
<name>A0A3N4IMW1_ASCIM</name>
<protein>
    <submittedName>
        <fullName evidence="6">ARM repeat-containing protein</fullName>
    </submittedName>
</protein>
<evidence type="ECO:0000256" key="4">
    <source>
        <dbReference type="ARBA" id="ARBA00022927"/>
    </source>
</evidence>
<dbReference type="EMBL" id="ML119647">
    <property type="protein sequence ID" value="RPA87036.1"/>
    <property type="molecule type" value="Genomic_DNA"/>
</dbReference>
<evidence type="ECO:0000313" key="6">
    <source>
        <dbReference type="EMBL" id="RPA87036.1"/>
    </source>
</evidence>
<dbReference type="PANTHER" id="PTHR12363">
    <property type="entry name" value="TRANSPORTIN 3 AND IMPORTIN 13"/>
    <property type="match status" value="1"/>
</dbReference>
<evidence type="ECO:0000256" key="1">
    <source>
        <dbReference type="ARBA" id="ARBA00004123"/>
    </source>
</evidence>
<dbReference type="InterPro" id="IPR016024">
    <property type="entry name" value="ARM-type_fold"/>
</dbReference>
<comment type="similarity">
    <text evidence="2">Belongs to the importin beta family.</text>
</comment>
<dbReference type="Gene3D" id="1.25.10.10">
    <property type="entry name" value="Leucine-rich Repeat Variant"/>
    <property type="match status" value="1"/>
</dbReference>
<evidence type="ECO:0000313" key="7">
    <source>
        <dbReference type="Proteomes" id="UP000275078"/>
    </source>
</evidence>
<evidence type="ECO:0000256" key="3">
    <source>
        <dbReference type="ARBA" id="ARBA00022448"/>
    </source>
</evidence>
<dbReference type="SUPFAM" id="SSF48371">
    <property type="entry name" value="ARM repeat"/>
    <property type="match status" value="1"/>
</dbReference>
<sequence>MDLTGEDGPLPESLDEIVQLIQQLYAANQDPTSTSRIQEVLQQVQRSPKGWDLANELLRYGDKEVQFFGALTFTVKINSDWEGLEEEDQMVLLNRLTSWLAHLVNTQSAPFVVRKMCSTLAIFFIHFPRLWRRCIRHLVCCICAQPIPLELLDQQPSTADIIRNAPMEKRIPLLWFCSTLVQEVGKLDSKFIQNAEVHQIAKENTSDAVAVISNALNATGQDLGQVVQENIDPNYVCLGLECYQAWVFFALKSSFDTAMEFGELTPLTQVAIMWLTSPTVFETACEVLTEILTSHTKFLGKDDIVTIGNVLSSPWGIQHFEELRSGESDPDESIAFGRLVIAFAELRMKELLRDPNSPQSSAILQMMHGMLTCPGYPVEDDPFCTLSFEFWDSLVEMIIDAEYEDMEPAVLAEAEKHAFLAVEEYWNKLKIPPPEVAAQWSKDSCEGFASFRKDVSEFIESAYPALRIEMLNKLTRHVTDVVGEPVWADVEATLFCINALGDLLTGDPQEFVCLASLFGSPVFRMLANTELNIPEKPRMTAVTLIGSYASFFEQNVEYLPTVLNFLFTSINNPRLARSASKSIVGLCSSCRTFLISELQTFLVQIELFSSQLTVDTVVKEKVLSGIAYVIQALPTDELRIGPLTMILGFVEKDIQRSMMMLSQGEREDAKELALFALRCLVGIARAMQSVEDMTEPAHVETNTNFWQHGEGSQVQQAVIVTMQSMLAAFEEDGEIIDEICGIVKAGLLEQTPGPFVFCSQVVVDFVVNRGVRSVRVESVIGIAGTFVCTQSMTLQENIVQTQRLVEFVLAVVENLQVPSADSIASPAAIEFLQLLIQKSLYHLISIPQSRLENVLIFTLEAMSCRETLIKKSAAKFWTQLLSAQPQDPDIRNALDEILQVCGPRLGEKLVMQLGGGCYRSELDMLAEPLKKLVVRSPSAKKWLQDVLDVEGVPSRRLQPQDKRMFLERVFLLRGGKQTNNLVREFWVKARGNELFGYTG</sequence>
<dbReference type="PANTHER" id="PTHR12363:SF33">
    <property type="entry name" value="IMPORTIN-13"/>
    <property type="match status" value="1"/>
</dbReference>